<keyword evidence="1" id="KW-0378">Hydrolase</keyword>
<dbReference type="InterPro" id="IPR010033">
    <property type="entry name" value="HAD_SF_ppase_IIIC"/>
</dbReference>
<sequence length="576" mass="65519">MQGGIIINRHLSYLDVMDTLLGPLPTRRQMNRIPRIPGQVKVKIRVERTMPFEFISNVISPFIRLWDAEESFELSPYDTSLSSIGGDAGADVFILWLDWRLYRKSMAVKATCDWLKERIVTLRSKTDKPIFVNNWPEQYEPEDMLFSAKTGKRIWVRLFNETLNRLSEEVPDCWIIDLSYISLEHSGAFFDDRNEKVSNHPFSDQATISIARHLGVRLLPAVLLSRIKAIALDLDDTLYAGVLGEDGIDGVALSDAHIRLQNLLLRLKQSGLMLTICSRNEEKDVRELFQKRTDFPLNWDDFAAVCADWNPKPDNLIALSHKLNIDPSAMLFVDDNPAELLKMAHHVPAVRLLRADPAGEQTLIKISNYPGCYQLIQDDSAALRTVDIQANHTRTKLKNQALDYISYLKNLKMVVRIHVNEPAHINRVFELSHRTNQFNLALRRMSYAEVKRAMNGNDYLTMTVQLSDKLSDSGIIGAFVCRMDQEKATLIEVLFSCRALGRDIETIAFVCLLKRLTELGIKQLSIVVQEGPRNTPAREWLQQFVIDPVADQSVTDLLALASVSCARHPVKVEEIT</sequence>
<protein>
    <submittedName>
        <fullName evidence="1">HAD family hydrolase</fullName>
    </submittedName>
</protein>
<dbReference type="EMBL" id="BAAACX010000002">
    <property type="protein sequence ID" value="GAA0373716.1"/>
    <property type="molecule type" value="Genomic_DNA"/>
</dbReference>
<comment type="caution">
    <text evidence="1">The sequence shown here is derived from an EMBL/GenBank/DDBJ whole genome shotgun (WGS) entry which is preliminary data.</text>
</comment>
<organism evidence="1 2">
    <name type="scientific">Paenibacillus motobuensis</name>
    <dbReference type="NCBI Taxonomy" id="295324"/>
    <lineage>
        <taxon>Bacteria</taxon>
        <taxon>Bacillati</taxon>
        <taxon>Bacillota</taxon>
        <taxon>Bacilli</taxon>
        <taxon>Bacillales</taxon>
        <taxon>Paenibacillaceae</taxon>
        <taxon>Paenibacillus</taxon>
    </lineage>
</organism>
<dbReference type="InterPro" id="IPR010037">
    <property type="entry name" value="FkbH_domain"/>
</dbReference>
<dbReference type="Proteomes" id="UP001500340">
    <property type="component" value="Unassembled WGS sequence"/>
</dbReference>
<dbReference type="GO" id="GO:0016787">
    <property type="term" value="F:hydrolase activity"/>
    <property type="evidence" value="ECO:0007669"/>
    <property type="project" value="UniProtKB-KW"/>
</dbReference>
<dbReference type="InterPro" id="IPR023214">
    <property type="entry name" value="HAD_sf"/>
</dbReference>
<dbReference type="Gene3D" id="3.40.50.1110">
    <property type="entry name" value="SGNH hydrolase"/>
    <property type="match status" value="1"/>
</dbReference>
<evidence type="ECO:0000313" key="2">
    <source>
        <dbReference type="Proteomes" id="UP001500340"/>
    </source>
</evidence>
<dbReference type="NCBIfam" id="TIGR01681">
    <property type="entry name" value="HAD-SF-IIIC"/>
    <property type="match status" value="1"/>
</dbReference>
<dbReference type="InterPro" id="IPR036412">
    <property type="entry name" value="HAD-like_sf"/>
</dbReference>
<reference evidence="2" key="1">
    <citation type="journal article" date="2019" name="Int. J. Syst. Evol. Microbiol.">
        <title>The Global Catalogue of Microorganisms (GCM) 10K type strain sequencing project: providing services to taxonomists for standard genome sequencing and annotation.</title>
        <authorList>
            <consortium name="The Broad Institute Genomics Platform"/>
            <consortium name="The Broad Institute Genome Sequencing Center for Infectious Disease"/>
            <person name="Wu L."/>
            <person name="Ma J."/>
        </authorList>
    </citation>
    <scope>NUCLEOTIDE SEQUENCE [LARGE SCALE GENOMIC DNA]</scope>
    <source>
        <strain evidence="2">JCM 12774</strain>
    </source>
</reference>
<keyword evidence="2" id="KW-1185">Reference proteome</keyword>
<accession>A0ABP3HQ66</accession>
<gene>
    <name evidence="1" type="ORF">GCM10008933_00960</name>
</gene>
<name>A0ABP3HQ66_9BACL</name>
<dbReference type="NCBIfam" id="TIGR01686">
    <property type="entry name" value="FkbH"/>
    <property type="match status" value="1"/>
</dbReference>
<dbReference type="InterPro" id="IPR036514">
    <property type="entry name" value="SGNH_hydro_sf"/>
</dbReference>
<dbReference type="SUPFAM" id="SSF56784">
    <property type="entry name" value="HAD-like"/>
    <property type="match status" value="1"/>
</dbReference>
<evidence type="ECO:0000313" key="1">
    <source>
        <dbReference type="EMBL" id="GAA0373716.1"/>
    </source>
</evidence>
<proteinExistence type="predicted"/>
<dbReference type="Gene3D" id="3.40.50.1000">
    <property type="entry name" value="HAD superfamily/HAD-like"/>
    <property type="match status" value="1"/>
</dbReference>